<dbReference type="InterPro" id="IPR007780">
    <property type="entry name" value="NAD_Glu_DH_bac"/>
</dbReference>
<dbReference type="PIRSF" id="PIRSF036761">
    <property type="entry name" value="GDH_Mll4104"/>
    <property type="match status" value="1"/>
</dbReference>
<dbReference type="InterPro" id="IPR028971">
    <property type="entry name" value="NAD-GDH_cat"/>
</dbReference>
<dbReference type="Pfam" id="PF21076">
    <property type="entry name" value="GDH_ACT2"/>
    <property type="match status" value="1"/>
</dbReference>
<dbReference type="EMBL" id="BMPI01000008">
    <property type="protein sequence ID" value="GGM19266.1"/>
    <property type="molecule type" value="Genomic_DNA"/>
</dbReference>
<protein>
    <submittedName>
        <fullName evidence="6">NAD-glutamate dehydrogenase</fullName>
    </submittedName>
</protein>
<dbReference type="PANTHER" id="PTHR43403:SF1">
    <property type="entry name" value="NAD-SPECIFIC GLUTAMATE DEHYDROGENASE"/>
    <property type="match status" value="1"/>
</dbReference>
<dbReference type="GO" id="GO:0004069">
    <property type="term" value="F:L-aspartate:2-oxoglutarate aminotransferase activity"/>
    <property type="evidence" value="ECO:0007669"/>
    <property type="project" value="InterPro"/>
</dbReference>
<evidence type="ECO:0000259" key="2">
    <source>
        <dbReference type="Pfam" id="PF21074"/>
    </source>
</evidence>
<dbReference type="Pfam" id="PF21073">
    <property type="entry name" value="GDH_HM1"/>
    <property type="match status" value="1"/>
</dbReference>
<comment type="caution">
    <text evidence="6">The sequence shown here is derived from an EMBL/GenBank/DDBJ whole genome shotgun (WGS) entry which is preliminary data.</text>
</comment>
<dbReference type="GO" id="GO:0004352">
    <property type="term" value="F:glutamate dehydrogenase (NAD+) activity"/>
    <property type="evidence" value="ECO:0007669"/>
    <property type="project" value="InterPro"/>
</dbReference>
<evidence type="ECO:0000259" key="5">
    <source>
        <dbReference type="Pfam" id="PF21077"/>
    </source>
</evidence>
<dbReference type="RefSeq" id="WP_229834659.1">
    <property type="nucleotide sequence ID" value="NZ_BMPI01000008.1"/>
</dbReference>
<evidence type="ECO:0000259" key="3">
    <source>
        <dbReference type="Pfam" id="PF21075"/>
    </source>
</evidence>
<accession>A0A917TE12</accession>
<dbReference type="InterPro" id="IPR049059">
    <property type="entry name" value="NAD_Glu_DH_HM1"/>
</dbReference>
<dbReference type="Pfam" id="PF21079">
    <property type="entry name" value="GDH_HM2"/>
    <property type="match status" value="1"/>
</dbReference>
<feature type="domain" description="NAD-glutamate dehydrogenase N-terminal ACT1" evidence="3">
    <location>
        <begin position="51"/>
        <end position="189"/>
    </location>
</feature>
<keyword evidence="7" id="KW-1185">Reference proteome</keyword>
<evidence type="ECO:0000313" key="7">
    <source>
        <dbReference type="Proteomes" id="UP000642070"/>
    </source>
</evidence>
<evidence type="ECO:0000259" key="1">
    <source>
        <dbReference type="Pfam" id="PF05088"/>
    </source>
</evidence>
<dbReference type="Pfam" id="PF21075">
    <property type="entry name" value="GDH_ACT1"/>
    <property type="match status" value="1"/>
</dbReference>
<dbReference type="GO" id="GO:0006538">
    <property type="term" value="P:L-glutamate catabolic process"/>
    <property type="evidence" value="ECO:0007669"/>
    <property type="project" value="InterPro"/>
</dbReference>
<sequence>MATPASVRKTKPTTEPTVEDDELGQHVLNAEHLVAEAVVLATAQDAQPRLVAHYWRLVPDEELASCNVAKMVAATASHLELAQQRVPGELKLRLGMSVTGGTSVEIVTDDMPFLVDSVTSALSSRDIDINLLVHPLVVVRRAPLGALEEVRVGLEPEDAEPGDIVESWIRIEVDRIRDEEDLETLRSDLARVLNDVREAVEDWPKMRTQALALADDLGSAQLPVPDKDITDSVELLRWLVDDHFTFLGFREYRLVESDSGELLLQAVLGTGLGILRADQTTPRVLSSMTAEAYAKALEKRLLIITKANSRATVHRAAYLDYIGFKTFDADGNVVGEKRFLGLFSSAAYRTSVRDLPVVKRKVAEVVERSGLSPRSHSGKDLMDTLETYPRDELFQITTDQLYQAVMSVLRLAGRRQLRLFVRRDAYGRFISCLVYLPRDRFTTANRLRIQQILLAELNGIGVDYTTRVSESKFARVHFIVRTEPGNPPGDINVDRLTERLSEATRLWDDDFHMVLERKLDDEHQAKQLHQRYVQALQETYKDEHTPNEAVKDVAKLELLDEPGQLVMHVYRRRQAESDIRFKVFRYGEPMILSAVLPVLHSLGVRVTDERPYEIVRSDGTIYLYDFGLQLPHDARAITEVRPHLENAFSATWHGEAEVDGFNALVLKAGLTWREVVVLRAYAKYLRQAGTVFSQDYMETTLLAYPSIAAKLVDLFTARFDPRLQLSETARSEWSKEMVAAVNAELDAVTSLDQDRILRSFLHLIQATLRTSFYQRGEGGRPKSYTAFKLDPQSIPDLPAPRPRFEIFVYSPRFEGVHLRFGSVARGGLRWSDRREDFRTEILGLVKAQMVKNAVIVPTGAKGGFVLKQNPGDRDEALACYRLFISALLDVTDNLDGGKVVTPPDVVRHDPDDPYLVVAADKGTATFSDTANEISLQFGYWLGDAFASGGSAGYDHKKMGITAKGAWESVKRHFREMDVDTQTNEFTVVGVGDMSGDVFGNGMLLSRHIRLVAAFDHRHIFIDPSPDAAVSYAERERLFALPRSSWDDYDKSLISAGGGVYPRTAKSIPITDQAREALGIAGSINALTPNELMHAILSAPVDLFWNGGIGTYVKATSESHAEVGDKANDYIRVNGRELRAKVVGEGGNLGLTQRGRIEYALGGGRIATDFIDNSAGVDCSDHEVNIKILLDRAVAAGELDPGERNPLLAEMTDEVGELVLKDNYDQATALGNARAQSRSLLPVHKRLIADLEHRGQLDRTLEGLPTDEEIDMRAEAGVGLTSPEFAVLLSYVKIVLEHEILDSGLPDEDWTNEVLVAYFPTPLRERFVEAMAEHPLRREIVTTAVVNEAVNRGGTSFFHRASEETGAGAADVLRASVVIREVYGLGELRRAAESLDNQVRTEAQTAVYLESRRLLDRAVRWLLSNRRLPIDVPGEIARLRPGVSRLLPQLDTLFRGREREALHANTVKLQELGLSPELADATTRIMYGFGLLDIVEVAAQTGRDVNEVATVYYVLSERFRVDDLLSRISDLPREDRWQTLARMALRYDLYAALAALTGEVLNATSPDGDAESRVHEWEQSNATSIARTRNSIGEFGESPGDLAALSVLLRQIRTLVRASAA</sequence>
<dbReference type="Pfam" id="PF21074">
    <property type="entry name" value="GDH_C"/>
    <property type="match status" value="1"/>
</dbReference>
<feature type="domain" description="NAD-glutamate dehydrogenase ACT2" evidence="4">
    <location>
        <begin position="418"/>
        <end position="508"/>
    </location>
</feature>
<dbReference type="InterPro" id="IPR049058">
    <property type="entry name" value="NAD_Glu_DH_HM2"/>
</dbReference>
<dbReference type="InterPro" id="IPR049064">
    <property type="entry name" value="NAD_Glu_DH_ACT3"/>
</dbReference>
<dbReference type="SUPFAM" id="SSF51735">
    <property type="entry name" value="NAD(P)-binding Rossmann-fold domains"/>
    <property type="match status" value="1"/>
</dbReference>
<name>A0A917TE12_9ACTN</name>
<evidence type="ECO:0000259" key="4">
    <source>
        <dbReference type="Pfam" id="PF21076"/>
    </source>
</evidence>
<dbReference type="InterPro" id="IPR024727">
    <property type="entry name" value="NAD_Glu_DH_N_ACT1"/>
</dbReference>
<dbReference type="Proteomes" id="UP000642070">
    <property type="component" value="Unassembled WGS sequence"/>
</dbReference>
<proteinExistence type="predicted"/>
<feature type="domain" description="NAD-specific glutamate dehydrogenase C-terminal" evidence="2">
    <location>
        <begin position="1277"/>
        <end position="1612"/>
    </location>
</feature>
<dbReference type="InterPro" id="IPR049062">
    <property type="entry name" value="NAD_Glu_DH_ACT2"/>
</dbReference>
<dbReference type="PANTHER" id="PTHR43403">
    <property type="entry name" value="NAD-SPECIFIC GLUTAMATE DEHYDROGENASE"/>
    <property type="match status" value="1"/>
</dbReference>
<evidence type="ECO:0000313" key="6">
    <source>
        <dbReference type="EMBL" id="GGM19266.1"/>
    </source>
</evidence>
<dbReference type="InterPro" id="IPR046346">
    <property type="entry name" value="Aminoacid_DH-like_N_sf"/>
</dbReference>
<dbReference type="Pfam" id="PF05088">
    <property type="entry name" value="Bac_GDH_CD"/>
    <property type="match status" value="1"/>
</dbReference>
<dbReference type="InterPro" id="IPR049056">
    <property type="entry name" value="NAD_Glu_DH_HM3"/>
</dbReference>
<gene>
    <name evidence="6" type="ORF">GCM10007977_020620</name>
</gene>
<dbReference type="Pfam" id="PF21077">
    <property type="entry name" value="GDH_ACT3"/>
    <property type="match status" value="1"/>
</dbReference>
<dbReference type="Pfam" id="PF21078">
    <property type="entry name" value="GDH_HM3"/>
    <property type="match status" value="1"/>
</dbReference>
<organism evidence="6 7">
    <name type="scientific">Dactylosporangium sucinum</name>
    <dbReference type="NCBI Taxonomy" id="1424081"/>
    <lineage>
        <taxon>Bacteria</taxon>
        <taxon>Bacillati</taxon>
        <taxon>Actinomycetota</taxon>
        <taxon>Actinomycetes</taxon>
        <taxon>Micromonosporales</taxon>
        <taxon>Micromonosporaceae</taxon>
        <taxon>Dactylosporangium</taxon>
    </lineage>
</organism>
<dbReference type="SUPFAM" id="SSF53223">
    <property type="entry name" value="Aminoacid dehydrogenase-like, N-terminal domain"/>
    <property type="match status" value="1"/>
</dbReference>
<dbReference type="InterPro" id="IPR036291">
    <property type="entry name" value="NAD(P)-bd_dom_sf"/>
</dbReference>
<feature type="domain" description="NAD-glutamate dehydrogenase ACT3" evidence="5">
    <location>
        <begin position="565"/>
        <end position="634"/>
    </location>
</feature>
<feature type="domain" description="NAD-glutamate dehydrogenase catalytic" evidence="1">
    <location>
        <begin position="741"/>
        <end position="1230"/>
    </location>
</feature>
<reference evidence="6" key="2">
    <citation type="submission" date="2020-09" db="EMBL/GenBank/DDBJ databases">
        <authorList>
            <person name="Sun Q."/>
            <person name="Ohkuma M."/>
        </authorList>
    </citation>
    <scope>NUCLEOTIDE SEQUENCE</scope>
    <source>
        <strain evidence="6">JCM 19831</strain>
    </source>
</reference>
<reference evidence="6" key="1">
    <citation type="journal article" date="2014" name="Int. J. Syst. Evol. Microbiol.">
        <title>Complete genome sequence of Corynebacterium casei LMG S-19264T (=DSM 44701T), isolated from a smear-ripened cheese.</title>
        <authorList>
            <consortium name="US DOE Joint Genome Institute (JGI-PGF)"/>
            <person name="Walter F."/>
            <person name="Albersmeier A."/>
            <person name="Kalinowski J."/>
            <person name="Ruckert C."/>
        </authorList>
    </citation>
    <scope>NUCLEOTIDE SEQUENCE</scope>
    <source>
        <strain evidence="6">JCM 19831</strain>
    </source>
</reference>
<dbReference type="InterPro" id="IPR048381">
    <property type="entry name" value="GDH_C"/>
</dbReference>